<dbReference type="SUPFAM" id="SSF54690">
    <property type="entry name" value="Molybdopterin synthase subunit MoaE"/>
    <property type="match status" value="1"/>
</dbReference>
<keyword evidence="7" id="KW-1185">Reference proteome</keyword>
<comment type="subunit">
    <text evidence="4">Heterotetramer; composed of 2 small (MOCS2A) and 2 large (MOCS2B) subunits.</text>
</comment>
<feature type="binding site" evidence="4">
    <location>
        <position position="324"/>
    </location>
    <ligand>
        <name>substrate</name>
    </ligand>
</feature>
<dbReference type="Proteomes" id="UP000241890">
    <property type="component" value="Unassembled WGS sequence"/>
</dbReference>
<dbReference type="InterPro" id="IPR003448">
    <property type="entry name" value="Mopterin_biosynth_MoaE"/>
</dbReference>
<dbReference type="GO" id="GO:0006777">
    <property type="term" value="P:Mo-molybdopterin cofactor biosynthetic process"/>
    <property type="evidence" value="ECO:0007669"/>
    <property type="project" value="UniProtKB-UniRule"/>
</dbReference>
<feature type="binding site" evidence="4">
    <location>
        <begin position="308"/>
        <end position="309"/>
    </location>
    <ligand>
        <name>substrate</name>
    </ligand>
</feature>
<feature type="binding site" evidence="4">
    <location>
        <begin position="331"/>
        <end position="333"/>
    </location>
    <ligand>
        <name>substrate</name>
    </ligand>
</feature>
<dbReference type="EC" id="2.8.1.12" evidence="4"/>
<keyword evidence="3 4" id="KW-0501">Molybdenum cofactor biosynthesis</keyword>
<dbReference type="GO" id="GO:1990140">
    <property type="term" value="C:molybdopterin synthase complex"/>
    <property type="evidence" value="ECO:0007669"/>
    <property type="project" value="UniProtKB-UniRule"/>
</dbReference>
<dbReference type="UniPathway" id="UPA00344"/>
<accession>A0A2R5GC82</accession>
<keyword evidence="2 4" id="KW-0808">Transferase</keyword>
<dbReference type="Gene3D" id="3.90.1170.40">
    <property type="entry name" value="Molybdopterin biosynthesis MoaE subunit"/>
    <property type="match status" value="1"/>
</dbReference>
<dbReference type="PANTHER" id="PTHR23404">
    <property type="entry name" value="MOLYBDOPTERIN SYNTHASE RELATED"/>
    <property type="match status" value="1"/>
</dbReference>
<reference evidence="6 7" key="1">
    <citation type="submission" date="2017-12" db="EMBL/GenBank/DDBJ databases">
        <title>Sequencing, de novo assembly and annotation of complete genome of a new Thraustochytrid species, strain FCC1311.</title>
        <authorList>
            <person name="Sedici K."/>
            <person name="Godart F."/>
            <person name="Aiese Cigliano R."/>
            <person name="Sanseverino W."/>
            <person name="Barakat M."/>
            <person name="Ortet P."/>
            <person name="Marechal E."/>
            <person name="Cagnac O."/>
            <person name="Amato A."/>
        </authorList>
    </citation>
    <scope>NUCLEOTIDE SEQUENCE [LARGE SCALE GENOMIC DNA]</scope>
</reference>
<dbReference type="EMBL" id="BEYU01000015">
    <property type="protein sequence ID" value="GBG25771.1"/>
    <property type="molecule type" value="Genomic_DNA"/>
</dbReference>
<evidence type="ECO:0000256" key="4">
    <source>
        <dbReference type="HAMAP-Rule" id="MF_03052"/>
    </source>
</evidence>
<organism evidence="6 7">
    <name type="scientific">Hondaea fermentalgiana</name>
    <dbReference type="NCBI Taxonomy" id="2315210"/>
    <lineage>
        <taxon>Eukaryota</taxon>
        <taxon>Sar</taxon>
        <taxon>Stramenopiles</taxon>
        <taxon>Bigyra</taxon>
        <taxon>Labyrinthulomycetes</taxon>
        <taxon>Thraustochytrida</taxon>
        <taxon>Thraustochytriidae</taxon>
        <taxon>Hondaea</taxon>
    </lineage>
</organism>
<feature type="compositionally biased region" description="Basic residues" evidence="5">
    <location>
        <begin position="71"/>
        <end position="81"/>
    </location>
</feature>
<dbReference type="GO" id="GO:0030366">
    <property type="term" value="F:molybdopterin synthase activity"/>
    <property type="evidence" value="ECO:0007669"/>
    <property type="project" value="UniProtKB-UniRule"/>
</dbReference>
<evidence type="ECO:0000313" key="6">
    <source>
        <dbReference type="EMBL" id="GBG25771.1"/>
    </source>
</evidence>
<dbReference type="HAMAP" id="MF_03052">
    <property type="entry name" value="MOC2B"/>
    <property type="match status" value="1"/>
</dbReference>
<feature type="compositionally biased region" description="Acidic residues" evidence="5">
    <location>
        <begin position="175"/>
        <end position="188"/>
    </location>
</feature>
<comment type="pathway">
    <text evidence="4">Cofactor biosynthesis; molybdopterin biosynthesis.</text>
</comment>
<dbReference type="InterPro" id="IPR028888">
    <property type="entry name" value="MOCS2B_euk"/>
</dbReference>
<dbReference type="InParanoid" id="A0A2R5GC82"/>
<dbReference type="FunFam" id="3.90.1170.40:FF:000002">
    <property type="entry name" value="Molybdopterin synthase catalytic subunit"/>
    <property type="match status" value="1"/>
</dbReference>
<evidence type="ECO:0000256" key="5">
    <source>
        <dbReference type="SAM" id="MobiDB-lite"/>
    </source>
</evidence>
<evidence type="ECO:0000256" key="3">
    <source>
        <dbReference type="ARBA" id="ARBA00023150"/>
    </source>
</evidence>
<name>A0A2R5GC82_9STRA</name>
<comment type="caution">
    <text evidence="6">The sequence shown here is derived from an EMBL/GenBank/DDBJ whole genome shotgun (WGS) entry which is preliminary data.</text>
</comment>
<dbReference type="CDD" id="cd00756">
    <property type="entry name" value="MoaE"/>
    <property type="match status" value="1"/>
</dbReference>
<dbReference type="OrthoDB" id="5531344at2759"/>
<dbReference type="InterPro" id="IPR036563">
    <property type="entry name" value="MoaE_sf"/>
</dbReference>
<evidence type="ECO:0000256" key="1">
    <source>
        <dbReference type="ARBA" id="ARBA00022490"/>
    </source>
</evidence>
<dbReference type="Pfam" id="PF02391">
    <property type="entry name" value="MoaE"/>
    <property type="match status" value="1"/>
</dbReference>
<proteinExistence type="inferred from homology"/>
<comment type="catalytic activity">
    <reaction evidence="4">
        <text>2 [molybdopterin-synthase sulfur-carrier protein]-C-terminal-Gly-aminoethanethioate + cyclic pyranopterin phosphate + H2O = molybdopterin + 2 [molybdopterin-synthase sulfur-carrier protein]-C-terminal Gly-Gly + 2 H(+)</text>
        <dbReference type="Rhea" id="RHEA:26333"/>
        <dbReference type="Rhea" id="RHEA-COMP:12202"/>
        <dbReference type="Rhea" id="RHEA-COMP:19907"/>
        <dbReference type="ChEBI" id="CHEBI:15377"/>
        <dbReference type="ChEBI" id="CHEBI:15378"/>
        <dbReference type="ChEBI" id="CHEBI:58698"/>
        <dbReference type="ChEBI" id="CHEBI:59648"/>
        <dbReference type="ChEBI" id="CHEBI:90778"/>
        <dbReference type="ChEBI" id="CHEBI:232372"/>
        <dbReference type="EC" id="2.8.1.12"/>
    </reaction>
</comment>
<feature type="region of interest" description="Disordered" evidence="5">
    <location>
        <begin position="54"/>
        <end position="192"/>
    </location>
</feature>
<comment type="subcellular location">
    <subcellularLocation>
        <location evidence="4">Cytoplasm</location>
    </subcellularLocation>
</comment>
<keyword evidence="1 4" id="KW-0963">Cytoplasm</keyword>
<evidence type="ECO:0000313" key="7">
    <source>
        <dbReference type="Proteomes" id="UP000241890"/>
    </source>
</evidence>
<comment type="function">
    <text evidence="4">Catalytic subunit of the molybdopterin synthase complex, a complex that catalyzes the conversion of precursor Z into molybdopterin. Acts by mediating the incorporation of 2 sulfur atoms from thiocarboxylated MOCS2A into precursor Z to generate a dithiolene group.</text>
</comment>
<protein>
    <recommendedName>
        <fullName evidence="4">Molybdopterin synthase catalytic subunit</fullName>
        <ecNumber evidence="4">2.8.1.12</ecNumber>
    </recommendedName>
    <alternativeName>
        <fullName evidence="4">Molybdenum cofactor synthesis protein 2 large subunit</fullName>
    </alternativeName>
    <alternativeName>
        <fullName evidence="4">Molybdenum cofactor synthesis protein 2B</fullName>
        <shortName evidence="4">MOCS2B</shortName>
    </alternativeName>
</protein>
<comment type="similarity">
    <text evidence="4">Belongs to the MoaE family. MOCS2B subfamily.</text>
</comment>
<feature type="compositionally biased region" description="Acidic residues" evidence="5">
    <location>
        <begin position="139"/>
        <end position="158"/>
    </location>
</feature>
<gene>
    <name evidence="6" type="ORF">FCC1311_019902</name>
</gene>
<dbReference type="AlphaFoldDB" id="A0A2R5GC82"/>
<evidence type="ECO:0000256" key="2">
    <source>
        <dbReference type="ARBA" id="ARBA00022679"/>
    </source>
</evidence>
<sequence length="357" mass="38709">MAEAGGGGGAQTLNKTAWPATSLVPALGVALLAGFAAGYQVCRLVDTLRAAHKSEEDLGASETASQASSKSQRKSKKRKKQSGAEDGAAKTDLDQDEDGAASMAEKRPKRSDEGDELAEDKKGTNAKDFGQSFEKSANEDEGDSAEEEEEGEEDEDEAPASSRERRLQENGFVFLEDDESDSDEEEDAKESQKKLYSASKRLKAEEPKTHCALVETSLDVAGLVAKVASPFAGAIVTFSGTTRNSFQDKIVTHLEYSAYESMATKELHKVCAQTRERWPDVLHMAIEHKIGDSPVQDTSVVIAVSSAHRAAALEACHFAIDTLKARVPIWKKEAYLGRRNEAQWKANSEFLAQKPLP</sequence>